<gene>
    <name evidence="7" type="ORF">SAMN04488530_1479</name>
</gene>
<evidence type="ECO:0000256" key="4">
    <source>
        <dbReference type="RuleBase" id="RU003719"/>
    </source>
</evidence>
<dbReference type="InterPro" id="IPR036291">
    <property type="entry name" value="NAD(P)-bd_dom_sf"/>
</dbReference>
<proteinExistence type="inferred from homology"/>
<dbReference type="Proteomes" id="UP000243255">
    <property type="component" value="Unassembled WGS sequence"/>
</dbReference>
<reference evidence="8" key="1">
    <citation type="submission" date="2016-11" db="EMBL/GenBank/DDBJ databases">
        <authorList>
            <person name="Varghese N."/>
            <person name="Submissions S."/>
        </authorList>
    </citation>
    <scope>NUCLEOTIDE SEQUENCE [LARGE SCALE GENOMIC DNA]</scope>
    <source>
        <strain evidence="8">DSM 2635</strain>
    </source>
</reference>
<dbReference type="STRING" id="1121321.SAMN04488530_1479"/>
<evidence type="ECO:0000256" key="1">
    <source>
        <dbReference type="ARBA" id="ARBA00005854"/>
    </source>
</evidence>
<evidence type="ECO:0000256" key="2">
    <source>
        <dbReference type="ARBA" id="ARBA00023002"/>
    </source>
</evidence>
<sequence length="312" mass="36233">MRVLFTANYGEEKFNKLRELGYEVFYYPENRIENNEEVNSVDVLVTYDPFKRLDISQMENLKYIQLTSIGVDQLPKEEIAKRNIKIANNKGGYSIPIGEWIVLYILQIYKNSKKLFKQQQDKTWKMDMSIDEIYGKKIGFIGTGTIALEAAKRLKTFGVEMWGLNTEGTNKKYLDKCFSRDEIDEVLKNCDVIVCTMPATSETIGMMNKEKFDLMKENSVFINVGRGNVVNEQDLIDSISKFRGVALDVFENEPLDKENKLWEFENVIITPHNSWASSRNDERTFNTVYNNLKHYLLDNKPLDNIVDISKGY</sequence>
<dbReference type="SUPFAM" id="SSF52283">
    <property type="entry name" value="Formate/glycerate dehydrogenase catalytic domain-like"/>
    <property type="match status" value="1"/>
</dbReference>
<dbReference type="AlphaFoldDB" id="A0A1M5SVA3"/>
<dbReference type="InterPro" id="IPR006139">
    <property type="entry name" value="D-isomer_2_OHA_DH_cat_dom"/>
</dbReference>
<dbReference type="Pfam" id="PF00389">
    <property type="entry name" value="2-Hacid_dh"/>
    <property type="match status" value="1"/>
</dbReference>
<dbReference type="InterPro" id="IPR006140">
    <property type="entry name" value="D-isomer_DH_NAD-bd"/>
</dbReference>
<dbReference type="CDD" id="cd12155">
    <property type="entry name" value="PGDH_1"/>
    <property type="match status" value="1"/>
</dbReference>
<dbReference type="PANTHER" id="PTHR43333">
    <property type="entry name" value="2-HACID_DH_C DOMAIN-CONTAINING PROTEIN"/>
    <property type="match status" value="1"/>
</dbReference>
<evidence type="ECO:0000313" key="8">
    <source>
        <dbReference type="Proteomes" id="UP000243255"/>
    </source>
</evidence>
<keyword evidence="8" id="KW-1185">Reference proteome</keyword>
<keyword evidence="3" id="KW-0520">NAD</keyword>
<feature type="domain" description="D-isomer specific 2-hydroxyacid dehydrogenase catalytic" evidence="5">
    <location>
        <begin position="8"/>
        <end position="306"/>
    </location>
</feature>
<organism evidence="7 8">
    <name type="scientific">Asaccharospora irregularis DSM 2635</name>
    <dbReference type="NCBI Taxonomy" id="1121321"/>
    <lineage>
        <taxon>Bacteria</taxon>
        <taxon>Bacillati</taxon>
        <taxon>Bacillota</taxon>
        <taxon>Clostridia</taxon>
        <taxon>Peptostreptococcales</taxon>
        <taxon>Peptostreptococcaceae</taxon>
        <taxon>Asaccharospora</taxon>
    </lineage>
</organism>
<name>A0A1M5SVA3_9FIRM</name>
<dbReference type="GO" id="GO:0051287">
    <property type="term" value="F:NAD binding"/>
    <property type="evidence" value="ECO:0007669"/>
    <property type="project" value="InterPro"/>
</dbReference>
<evidence type="ECO:0000259" key="6">
    <source>
        <dbReference type="Pfam" id="PF02826"/>
    </source>
</evidence>
<dbReference type="RefSeq" id="WP_073127561.1">
    <property type="nucleotide sequence ID" value="NZ_BAABCH010000073.1"/>
</dbReference>
<dbReference type="Gene3D" id="3.40.50.720">
    <property type="entry name" value="NAD(P)-binding Rossmann-like Domain"/>
    <property type="match status" value="2"/>
</dbReference>
<protein>
    <submittedName>
        <fullName evidence="7">Phosphoglycerate dehydrogenase</fullName>
    </submittedName>
</protein>
<feature type="domain" description="D-isomer specific 2-hydroxyacid dehydrogenase NAD-binding" evidence="6">
    <location>
        <begin position="104"/>
        <end position="273"/>
    </location>
</feature>
<comment type="similarity">
    <text evidence="1 4">Belongs to the D-isomer specific 2-hydroxyacid dehydrogenase family.</text>
</comment>
<dbReference type="GO" id="GO:0016616">
    <property type="term" value="F:oxidoreductase activity, acting on the CH-OH group of donors, NAD or NADP as acceptor"/>
    <property type="evidence" value="ECO:0007669"/>
    <property type="project" value="InterPro"/>
</dbReference>
<evidence type="ECO:0000259" key="5">
    <source>
        <dbReference type="Pfam" id="PF00389"/>
    </source>
</evidence>
<dbReference type="PROSITE" id="PS00671">
    <property type="entry name" value="D_2_HYDROXYACID_DH_3"/>
    <property type="match status" value="1"/>
</dbReference>
<dbReference type="OrthoDB" id="9805416at2"/>
<dbReference type="EMBL" id="FQWX01000047">
    <property type="protein sequence ID" value="SHH42419.1"/>
    <property type="molecule type" value="Genomic_DNA"/>
</dbReference>
<dbReference type="InterPro" id="IPR029753">
    <property type="entry name" value="D-isomer_DH_CS"/>
</dbReference>
<keyword evidence="2 4" id="KW-0560">Oxidoreductase</keyword>
<dbReference type="PANTHER" id="PTHR43333:SF1">
    <property type="entry name" value="D-ISOMER SPECIFIC 2-HYDROXYACID DEHYDROGENASE NAD-BINDING DOMAIN-CONTAINING PROTEIN"/>
    <property type="match status" value="1"/>
</dbReference>
<dbReference type="SUPFAM" id="SSF51735">
    <property type="entry name" value="NAD(P)-binding Rossmann-fold domains"/>
    <property type="match status" value="1"/>
</dbReference>
<evidence type="ECO:0000313" key="7">
    <source>
        <dbReference type="EMBL" id="SHH42419.1"/>
    </source>
</evidence>
<dbReference type="Pfam" id="PF02826">
    <property type="entry name" value="2-Hacid_dh_C"/>
    <property type="match status" value="1"/>
</dbReference>
<accession>A0A1M5SVA3</accession>
<evidence type="ECO:0000256" key="3">
    <source>
        <dbReference type="ARBA" id="ARBA00023027"/>
    </source>
</evidence>